<dbReference type="KEGG" id="dpx:DAPPUDRAFT_307641"/>
<reference evidence="1 2" key="1">
    <citation type="journal article" date="2011" name="Science">
        <title>The ecoresponsive genome of Daphnia pulex.</title>
        <authorList>
            <person name="Colbourne J.K."/>
            <person name="Pfrender M.E."/>
            <person name="Gilbert D."/>
            <person name="Thomas W.K."/>
            <person name="Tucker A."/>
            <person name="Oakley T.H."/>
            <person name="Tokishita S."/>
            <person name="Aerts A."/>
            <person name="Arnold G.J."/>
            <person name="Basu M.K."/>
            <person name="Bauer D.J."/>
            <person name="Caceres C.E."/>
            <person name="Carmel L."/>
            <person name="Casola C."/>
            <person name="Choi J.H."/>
            <person name="Detter J.C."/>
            <person name="Dong Q."/>
            <person name="Dusheyko S."/>
            <person name="Eads B.D."/>
            <person name="Frohlich T."/>
            <person name="Geiler-Samerotte K.A."/>
            <person name="Gerlach D."/>
            <person name="Hatcher P."/>
            <person name="Jogdeo S."/>
            <person name="Krijgsveld J."/>
            <person name="Kriventseva E.V."/>
            <person name="Kultz D."/>
            <person name="Laforsch C."/>
            <person name="Lindquist E."/>
            <person name="Lopez J."/>
            <person name="Manak J.R."/>
            <person name="Muller J."/>
            <person name="Pangilinan J."/>
            <person name="Patwardhan R.P."/>
            <person name="Pitluck S."/>
            <person name="Pritham E.J."/>
            <person name="Rechtsteiner A."/>
            <person name="Rho M."/>
            <person name="Rogozin I.B."/>
            <person name="Sakarya O."/>
            <person name="Salamov A."/>
            <person name="Schaack S."/>
            <person name="Shapiro H."/>
            <person name="Shiga Y."/>
            <person name="Skalitzky C."/>
            <person name="Smith Z."/>
            <person name="Souvorov A."/>
            <person name="Sung W."/>
            <person name="Tang Z."/>
            <person name="Tsuchiya D."/>
            <person name="Tu H."/>
            <person name="Vos H."/>
            <person name="Wang M."/>
            <person name="Wolf Y.I."/>
            <person name="Yamagata H."/>
            <person name="Yamada T."/>
            <person name="Ye Y."/>
            <person name="Shaw J.R."/>
            <person name="Andrews J."/>
            <person name="Crease T.J."/>
            <person name="Tang H."/>
            <person name="Lucas S.M."/>
            <person name="Robertson H.M."/>
            <person name="Bork P."/>
            <person name="Koonin E.V."/>
            <person name="Zdobnov E.M."/>
            <person name="Grigoriev I.V."/>
            <person name="Lynch M."/>
            <person name="Boore J.L."/>
        </authorList>
    </citation>
    <scope>NUCLEOTIDE SEQUENCE [LARGE SCALE GENOMIC DNA]</scope>
</reference>
<dbReference type="HOGENOM" id="CLU_2017530_0_0_1"/>
<evidence type="ECO:0000313" key="2">
    <source>
        <dbReference type="Proteomes" id="UP000000305"/>
    </source>
</evidence>
<protein>
    <submittedName>
        <fullName evidence="1">Uncharacterized protein</fullName>
    </submittedName>
</protein>
<keyword evidence="2" id="KW-1185">Reference proteome</keyword>
<dbReference type="InterPro" id="IPR032675">
    <property type="entry name" value="LRR_dom_sf"/>
</dbReference>
<dbReference type="EMBL" id="GL732589">
    <property type="protein sequence ID" value="EFX73602.1"/>
    <property type="molecule type" value="Genomic_DNA"/>
</dbReference>
<dbReference type="SUPFAM" id="SSF52047">
    <property type="entry name" value="RNI-like"/>
    <property type="match status" value="1"/>
</dbReference>
<proteinExistence type="predicted"/>
<evidence type="ECO:0000313" key="1">
    <source>
        <dbReference type="EMBL" id="EFX73602.1"/>
    </source>
</evidence>
<dbReference type="Proteomes" id="UP000000305">
    <property type="component" value="Unassembled WGS sequence"/>
</dbReference>
<sequence length="123" mass="14324">MLKTLQLESSYNSPFTISPEILVFLLSSPALTKVTFRNCPTLTDQIIEEACARNTFKYLTKLELYNCRNVNQKGIDFFMNEMNPLAEIILKRCGHLDIYRLRCIVKGIGRYWKIQMTVHLCNN</sequence>
<dbReference type="AlphaFoldDB" id="E9H3W8"/>
<organism evidence="1 2">
    <name type="scientific">Daphnia pulex</name>
    <name type="common">Water flea</name>
    <dbReference type="NCBI Taxonomy" id="6669"/>
    <lineage>
        <taxon>Eukaryota</taxon>
        <taxon>Metazoa</taxon>
        <taxon>Ecdysozoa</taxon>
        <taxon>Arthropoda</taxon>
        <taxon>Crustacea</taxon>
        <taxon>Branchiopoda</taxon>
        <taxon>Diplostraca</taxon>
        <taxon>Cladocera</taxon>
        <taxon>Anomopoda</taxon>
        <taxon>Daphniidae</taxon>
        <taxon>Daphnia</taxon>
    </lineage>
</organism>
<dbReference type="OrthoDB" id="27842at2759"/>
<accession>E9H3W8</accession>
<dbReference type="InParanoid" id="E9H3W8"/>
<name>E9H3W8_DAPPU</name>
<gene>
    <name evidence="1" type="ORF">DAPPUDRAFT_307641</name>
</gene>
<dbReference type="Gene3D" id="3.80.10.10">
    <property type="entry name" value="Ribonuclease Inhibitor"/>
    <property type="match status" value="1"/>
</dbReference>
<dbReference type="PhylomeDB" id="E9H3W8"/>